<feature type="transmembrane region" description="Helical" evidence="6">
    <location>
        <begin position="12"/>
        <end position="33"/>
    </location>
</feature>
<dbReference type="NCBIfam" id="TIGR03717">
    <property type="entry name" value="R_switched_YjbE"/>
    <property type="match status" value="1"/>
</dbReference>
<reference evidence="8" key="1">
    <citation type="submission" date="2018-12" db="EMBL/GenBank/DDBJ databases">
        <title>Genome sequence of Peanibacillus sp.</title>
        <authorList>
            <person name="Subramani G."/>
            <person name="Srinivasan S."/>
            <person name="Kim M.K."/>
        </authorList>
    </citation>
    <scope>NUCLEOTIDE SEQUENCE [LARGE SCALE GENOMIC DNA]</scope>
    <source>
        <strain evidence="8">18JY67-1</strain>
    </source>
</reference>
<evidence type="ECO:0000313" key="7">
    <source>
        <dbReference type="EMBL" id="AZN40499.1"/>
    </source>
</evidence>
<evidence type="ECO:0000256" key="6">
    <source>
        <dbReference type="SAM" id="Phobius"/>
    </source>
</evidence>
<dbReference type="PANTHER" id="PTHR30238">
    <property type="entry name" value="MEMBRANE BOUND PREDICTED REDOX MODULATOR"/>
    <property type="match status" value="1"/>
</dbReference>
<accession>A0A3S9A455</accession>
<organism evidence="7 8">
    <name type="scientific">Paenibacillus albus</name>
    <dbReference type="NCBI Taxonomy" id="2495582"/>
    <lineage>
        <taxon>Bacteria</taxon>
        <taxon>Bacillati</taxon>
        <taxon>Bacillota</taxon>
        <taxon>Bacilli</taxon>
        <taxon>Bacillales</taxon>
        <taxon>Paenibacillaceae</taxon>
        <taxon>Paenibacillus</taxon>
    </lineage>
</organism>
<dbReference type="Proteomes" id="UP000272528">
    <property type="component" value="Chromosome"/>
</dbReference>
<evidence type="ECO:0000256" key="5">
    <source>
        <dbReference type="ARBA" id="ARBA00023136"/>
    </source>
</evidence>
<protein>
    <submittedName>
        <fullName evidence="7">TerC family protein</fullName>
    </submittedName>
</protein>
<feature type="transmembrane region" description="Helical" evidence="6">
    <location>
        <begin position="111"/>
        <end position="130"/>
    </location>
</feature>
<keyword evidence="4 6" id="KW-1133">Transmembrane helix</keyword>
<dbReference type="OrthoDB" id="5295733at2"/>
<dbReference type="AlphaFoldDB" id="A0A3S9A455"/>
<evidence type="ECO:0000256" key="1">
    <source>
        <dbReference type="ARBA" id="ARBA00004141"/>
    </source>
</evidence>
<dbReference type="EMBL" id="CP034437">
    <property type="protein sequence ID" value="AZN40499.1"/>
    <property type="molecule type" value="Genomic_DNA"/>
</dbReference>
<evidence type="ECO:0000256" key="4">
    <source>
        <dbReference type="ARBA" id="ARBA00022989"/>
    </source>
</evidence>
<feature type="transmembrane region" description="Helical" evidence="6">
    <location>
        <begin position="45"/>
        <end position="66"/>
    </location>
</feature>
<keyword evidence="8" id="KW-1185">Reference proteome</keyword>
<proteinExistence type="inferred from homology"/>
<dbReference type="InterPro" id="IPR005496">
    <property type="entry name" value="Integral_membrane_TerC"/>
</dbReference>
<gene>
    <name evidence="7" type="ORF">EJC50_13150</name>
</gene>
<dbReference type="GO" id="GO:0016020">
    <property type="term" value="C:membrane"/>
    <property type="evidence" value="ECO:0007669"/>
    <property type="project" value="UniProtKB-SubCell"/>
</dbReference>
<dbReference type="RefSeq" id="WP_126015727.1">
    <property type="nucleotide sequence ID" value="NZ_CP034437.1"/>
</dbReference>
<evidence type="ECO:0000313" key="8">
    <source>
        <dbReference type="Proteomes" id="UP000272528"/>
    </source>
</evidence>
<feature type="transmembrane region" description="Helical" evidence="6">
    <location>
        <begin position="162"/>
        <end position="181"/>
    </location>
</feature>
<evidence type="ECO:0000256" key="3">
    <source>
        <dbReference type="ARBA" id="ARBA00022692"/>
    </source>
</evidence>
<name>A0A3S9A455_9BACL</name>
<comment type="similarity">
    <text evidence="2">Belongs to the TerC family.</text>
</comment>
<dbReference type="InterPro" id="IPR022301">
    <property type="entry name" value="Integral_membrane_YjbE"/>
</dbReference>
<dbReference type="KEGG" id="palb:EJC50_13150"/>
<keyword evidence="5 6" id="KW-0472">Membrane</keyword>
<feature type="transmembrane region" description="Helical" evidence="6">
    <location>
        <begin position="136"/>
        <end position="155"/>
    </location>
</feature>
<feature type="transmembrane region" description="Helical" evidence="6">
    <location>
        <begin position="72"/>
        <end position="90"/>
    </location>
</feature>
<keyword evidence="3 6" id="KW-0812">Transmembrane</keyword>
<evidence type="ECO:0000256" key="2">
    <source>
        <dbReference type="ARBA" id="ARBA00007511"/>
    </source>
</evidence>
<dbReference type="Pfam" id="PF03741">
    <property type="entry name" value="TerC"/>
    <property type="match status" value="1"/>
</dbReference>
<sequence>MDILSLEFLTALITIVFIDLILAGDNAIVIGLAARKLPKEQQTKAVIWGTVGAVGIRAIATVLVVYLLNVPWLMLAGGILLLWIAYKLLVDNDEHDNVKPGNTLWQSVRTIIIADAAMGLDNVIAVAGASHGNITLVLLGLLISIPIVVWGSTLFIKLINRIPWIVYVGSGVLAYTAAKMITHEMKLEQFFNDNPAFEWSFLILLVIVIIVAGLWKNSSRSKAHSAEKSRETQ</sequence>
<feature type="transmembrane region" description="Helical" evidence="6">
    <location>
        <begin position="196"/>
        <end position="215"/>
    </location>
</feature>
<comment type="subcellular location">
    <subcellularLocation>
        <location evidence="1">Membrane</location>
        <topology evidence="1">Multi-pass membrane protein</topology>
    </subcellularLocation>
</comment>
<dbReference type="PANTHER" id="PTHR30238:SF4">
    <property type="entry name" value="SLL1022 PROTEIN"/>
    <property type="match status" value="1"/>
</dbReference>